<feature type="domain" description="FecR protein" evidence="2">
    <location>
        <begin position="91"/>
        <end position="193"/>
    </location>
</feature>
<dbReference type="Gene3D" id="2.60.40.10">
    <property type="entry name" value="Immunoglobulins"/>
    <property type="match status" value="1"/>
</dbReference>
<feature type="domain" description="LysM" evidence="1">
    <location>
        <begin position="3"/>
        <end position="30"/>
    </location>
</feature>
<dbReference type="PANTHER" id="PTHR38731:SF1">
    <property type="entry name" value="FECR PROTEIN DOMAIN-CONTAINING PROTEIN"/>
    <property type="match status" value="1"/>
</dbReference>
<proteinExistence type="predicted"/>
<dbReference type="PANTHER" id="PTHR38731">
    <property type="entry name" value="LIPL45-RELATED LIPOPROTEIN-RELATED"/>
    <property type="match status" value="1"/>
</dbReference>
<reference evidence="3 4" key="1">
    <citation type="submission" date="2024-02" db="EMBL/GenBank/DDBJ databases">
        <title>The whole genome sequence of five bacterial samples isolated from Abu Dhabi Sabkha-shore region.</title>
        <authorList>
            <person name="Sudalaimuthuasari N."/>
            <person name="Sarfraz B."/>
            <person name="Tuyisabe J.D."/>
            <person name="Mugisha Ntwali L.D.M."/>
            <person name="Ali A.I.A.A."/>
            <person name="Almansoori S.Z.A."/>
            <person name="Alajami H.S.A."/>
            <person name="Almeqbaali A.A.S."/>
            <person name="Kundu B."/>
            <person name="Saeed E.E."/>
            <person name="Sukumarinath V."/>
            <person name="Mishra A.K."/>
            <person name="Hazzouri K.M."/>
            <person name="Almaskari R."/>
            <person name="Sharma A.K."/>
            <person name="Amiri K.M.A."/>
        </authorList>
    </citation>
    <scope>NUCLEOTIDE SEQUENCE [LARGE SCALE GENOMIC DNA]</scope>
    <source>
        <strain evidence="4">kcgeb_sd</strain>
    </source>
</reference>
<name>A0ABZ2D621_9SPHN</name>
<dbReference type="EMBL" id="CP144918">
    <property type="protein sequence ID" value="WWA46666.1"/>
    <property type="molecule type" value="Genomic_DNA"/>
</dbReference>
<dbReference type="Gene3D" id="2.60.120.1440">
    <property type="match status" value="1"/>
</dbReference>
<organism evidence="3 4">
    <name type="scientific">Pelagerythrobacter marensis</name>
    <dbReference type="NCBI Taxonomy" id="543877"/>
    <lineage>
        <taxon>Bacteria</taxon>
        <taxon>Pseudomonadati</taxon>
        <taxon>Pseudomonadota</taxon>
        <taxon>Alphaproteobacteria</taxon>
        <taxon>Sphingomonadales</taxon>
        <taxon>Erythrobacteraceae</taxon>
        <taxon>Pelagerythrobacter</taxon>
    </lineage>
</organism>
<evidence type="ECO:0000313" key="3">
    <source>
        <dbReference type="EMBL" id="WWA46666.1"/>
    </source>
</evidence>
<dbReference type="InterPro" id="IPR018392">
    <property type="entry name" value="LysM"/>
</dbReference>
<dbReference type="CDD" id="cd00118">
    <property type="entry name" value="LysM"/>
    <property type="match status" value="1"/>
</dbReference>
<dbReference type="RefSeq" id="WP_338445563.1">
    <property type="nucleotide sequence ID" value="NZ_CP144918.1"/>
</dbReference>
<dbReference type="Pfam" id="PF01476">
    <property type="entry name" value="LysM"/>
    <property type="match status" value="1"/>
</dbReference>
<dbReference type="Pfam" id="PF04773">
    <property type="entry name" value="FecR"/>
    <property type="match status" value="1"/>
</dbReference>
<keyword evidence="4" id="KW-1185">Reference proteome</keyword>
<gene>
    <name evidence="3" type="ORF">V5F89_10315</name>
</gene>
<evidence type="ECO:0000259" key="1">
    <source>
        <dbReference type="Pfam" id="PF01476"/>
    </source>
</evidence>
<evidence type="ECO:0000313" key="4">
    <source>
        <dbReference type="Proteomes" id="UP001335183"/>
    </source>
</evidence>
<dbReference type="InterPro" id="IPR006860">
    <property type="entry name" value="FecR"/>
</dbReference>
<accession>A0ABZ2D621</accession>
<protein>
    <submittedName>
        <fullName evidence="3">FecR domain-containing protein</fullName>
    </submittedName>
</protein>
<dbReference type="InterPro" id="IPR013783">
    <property type="entry name" value="Ig-like_fold"/>
</dbReference>
<evidence type="ECO:0000259" key="2">
    <source>
        <dbReference type="Pfam" id="PF04773"/>
    </source>
</evidence>
<dbReference type="Proteomes" id="UP001335183">
    <property type="component" value="Chromosome"/>
</dbReference>
<sequence length="410" mass="45816">MRYEVKPGDTLSELAERYILPKYDWRDLQRIWRVRDARRLTANRHRSIPRHWLRWVPEEARIASVRGSVAVEMGGRNIAPAVGMRLREGARISTAANSFLTLSLSDGSRIAMPSQSRAQLVRLRKYLIDNAIDYRFKLDKGRIDANVRPFPGRKGSVDVETPISLTAVRGTEFTVSYDMDSRTAGTAVFEGSVSVSQPGTRSAWTVAERFGFIADADDRGEQVDLLPAPSLENPDRLQAGEIVSFDVTPVAGASGYYALLATDAGFVDAFAELESATPHFAFTQVPNGNLFLRVSAIGEGGLRGMRQTYSFRRSLETIAAKVERSGDGYLFRWGDEGDRTRRYRLQLFRDGERGTPVIDETGLTDTEVSVRKLPPGVYFWRVGVYRTDSGDTFVNWTDDEKLTITRPDGG</sequence>